<dbReference type="OrthoDB" id="9801753at2"/>
<dbReference type="RefSeq" id="WP_073584144.1">
    <property type="nucleotide sequence ID" value="NZ_CBCSEA010000011.1"/>
</dbReference>
<comment type="function">
    <text evidence="1">Could be involved in insertion of integral membrane proteins into the membrane.</text>
</comment>
<dbReference type="HAMAP" id="MF_00386">
    <property type="entry name" value="UPF0161_YidD"/>
    <property type="match status" value="1"/>
</dbReference>
<sequence length="85" mass="9778">MCSQHQSKYPKTLKQWVIYPFVLLVRFYQVGISPFTPATCRFEPTCSTYTIQALQKHGLIKGGWLALKRIFSCHPWGKSGYDPVP</sequence>
<gene>
    <name evidence="2" type="ORF">SAMN05443547_2102</name>
</gene>
<dbReference type="InterPro" id="IPR002696">
    <property type="entry name" value="Membr_insert_effic_factor_YidD"/>
</dbReference>
<dbReference type="Proteomes" id="UP000184611">
    <property type="component" value="Unassembled WGS sequence"/>
</dbReference>
<dbReference type="SMART" id="SM01234">
    <property type="entry name" value="Haemolytic"/>
    <property type="match status" value="1"/>
</dbReference>
<comment type="similarity">
    <text evidence="1">Belongs to the UPF0161 family.</text>
</comment>
<evidence type="ECO:0000256" key="1">
    <source>
        <dbReference type="HAMAP-Rule" id="MF_00386"/>
    </source>
</evidence>
<keyword evidence="3" id="KW-1185">Reference proteome</keyword>
<protein>
    <recommendedName>
        <fullName evidence="1">Putative membrane protein insertion efficiency factor</fullName>
    </recommendedName>
</protein>
<keyword evidence="1" id="KW-1003">Cell membrane</keyword>
<dbReference type="NCBIfam" id="TIGR00278">
    <property type="entry name" value="membrane protein insertion efficiency factor YidD"/>
    <property type="match status" value="1"/>
</dbReference>
<dbReference type="PANTHER" id="PTHR33383">
    <property type="entry name" value="MEMBRANE PROTEIN INSERTION EFFICIENCY FACTOR-RELATED"/>
    <property type="match status" value="1"/>
</dbReference>
<reference evidence="3" key="1">
    <citation type="submission" date="2016-12" db="EMBL/GenBank/DDBJ databases">
        <authorList>
            <person name="Varghese N."/>
            <person name="Submissions S."/>
        </authorList>
    </citation>
    <scope>NUCLEOTIDE SEQUENCE [LARGE SCALE GENOMIC DNA]</scope>
    <source>
        <strain evidence="3">DSM 18830</strain>
    </source>
</reference>
<evidence type="ECO:0000313" key="3">
    <source>
        <dbReference type="Proteomes" id="UP000184611"/>
    </source>
</evidence>
<accession>A0A1M7ZXY8</accession>
<dbReference type="Pfam" id="PF01809">
    <property type="entry name" value="YidD"/>
    <property type="match status" value="1"/>
</dbReference>
<organism evidence="2 3">
    <name type="scientific">Flavobacterium cucumis</name>
    <dbReference type="NCBI Taxonomy" id="416016"/>
    <lineage>
        <taxon>Bacteria</taxon>
        <taxon>Pseudomonadati</taxon>
        <taxon>Bacteroidota</taxon>
        <taxon>Flavobacteriia</taxon>
        <taxon>Flavobacteriales</taxon>
        <taxon>Flavobacteriaceae</taxon>
        <taxon>Flavobacterium</taxon>
    </lineage>
</organism>
<dbReference type="GO" id="GO:0005886">
    <property type="term" value="C:plasma membrane"/>
    <property type="evidence" value="ECO:0007669"/>
    <property type="project" value="UniProtKB-SubCell"/>
</dbReference>
<dbReference type="AlphaFoldDB" id="A0A1M7ZXY8"/>
<keyword evidence="1" id="KW-0472">Membrane</keyword>
<name>A0A1M7ZXY8_9FLAO</name>
<proteinExistence type="inferred from homology"/>
<evidence type="ECO:0000313" key="2">
    <source>
        <dbReference type="EMBL" id="SHO73732.1"/>
    </source>
</evidence>
<dbReference type="STRING" id="416016.SAMN05443547_2102"/>
<dbReference type="EMBL" id="FRYK01000003">
    <property type="protein sequence ID" value="SHO73732.1"/>
    <property type="molecule type" value="Genomic_DNA"/>
</dbReference>
<dbReference type="PANTHER" id="PTHR33383:SF1">
    <property type="entry name" value="MEMBRANE PROTEIN INSERTION EFFICIENCY FACTOR-RELATED"/>
    <property type="match status" value="1"/>
</dbReference>
<comment type="subcellular location">
    <subcellularLocation>
        <location evidence="1">Cell membrane</location>
        <topology evidence="1">Peripheral membrane protein</topology>
        <orientation evidence="1">Cytoplasmic side</orientation>
    </subcellularLocation>
</comment>